<keyword evidence="3 6" id="KW-0812">Transmembrane</keyword>
<feature type="transmembrane region" description="Helical" evidence="6">
    <location>
        <begin position="334"/>
        <end position="356"/>
    </location>
</feature>
<evidence type="ECO:0000256" key="1">
    <source>
        <dbReference type="ARBA" id="ARBA00004651"/>
    </source>
</evidence>
<evidence type="ECO:0000256" key="4">
    <source>
        <dbReference type="ARBA" id="ARBA00022989"/>
    </source>
</evidence>
<proteinExistence type="predicted"/>
<name>A0A2M7G5A5_9BACT</name>
<keyword evidence="5 6" id="KW-0472">Membrane</keyword>
<feature type="transmembrane region" description="Helical" evidence="6">
    <location>
        <begin position="103"/>
        <end position="121"/>
    </location>
</feature>
<keyword evidence="2" id="KW-1003">Cell membrane</keyword>
<feature type="transmembrane region" description="Helical" evidence="6">
    <location>
        <begin position="304"/>
        <end position="322"/>
    </location>
</feature>
<feature type="transmembrane region" description="Helical" evidence="6">
    <location>
        <begin position="789"/>
        <end position="809"/>
    </location>
</feature>
<dbReference type="GO" id="GO:0015920">
    <property type="term" value="P:lipopolysaccharide transport"/>
    <property type="evidence" value="ECO:0007669"/>
    <property type="project" value="TreeGrafter"/>
</dbReference>
<evidence type="ECO:0000256" key="6">
    <source>
        <dbReference type="SAM" id="Phobius"/>
    </source>
</evidence>
<dbReference type="AlphaFoldDB" id="A0A2M7G5A5"/>
<dbReference type="GO" id="GO:0043190">
    <property type="term" value="C:ATP-binding cassette (ABC) transporter complex"/>
    <property type="evidence" value="ECO:0007669"/>
    <property type="project" value="TreeGrafter"/>
</dbReference>
<feature type="transmembrane region" description="Helical" evidence="6">
    <location>
        <begin position="489"/>
        <end position="513"/>
    </location>
</feature>
<organism evidence="7 8">
    <name type="scientific">bacterium (Candidatus Blackallbacteria) CG17_big_fil_post_rev_8_21_14_2_50_48_46</name>
    <dbReference type="NCBI Taxonomy" id="2014261"/>
    <lineage>
        <taxon>Bacteria</taxon>
        <taxon>Candidatus Blackallbacteria</taxon>
    </lineage>
</organism>
<comment type="caution">
    <text evidence="7">The sequence shown here is derived from an EMBL/GenBank/DDBJ whole genome shotgun (WGS) entry which is preliminary data.</text>
</comment>
<reference evidence="7 8" key="1">
    <citation type="submission" date="2017-09" db="EMBL/GenBank/DDBJ databases">
        <title>Depth-based differentiation of microbial function through sediment-hosted aquifers and enrichment of novel symbionts in the deep terrestrial subsurface.</title>
        <authorList>
            <person name="Probst A.J."/>
            <person name="Ladd B."/>
            <person name="Jarett J.K."/>
            <person name="Geller-Mcgrath D.E."/>
            <person name="Sieber C.M."/>
            <person name="Emerson J.B."/>
            <person name="Anantharaman K."/>
            <person name="Thomas B.C."/>
            <person name="Malmstrom R."/>
            <person name="Stieglmeier M."/>
            <person name="Klingl A."/>
            <person name="Woyke T."/>
            <person name="Ryan C.M."/>
            <person name="Banfield J.F."/>
        </authorList>
    </citation>
    <scope>NUCLEOTIDE SEQUENCE [LARGE SCALE GENOMIC DNA]</scope>
    <source>
        <strain evidence="7">CG17_big_fil_post_rev_8_21_14_2_50_48_46</strain>
    </source>
</reference>
<evidence type="ECO:0000313" key="8">
    <source>
        <dbReference type="Proteomes" id="UP000231019"/>
    </source>
</evidence>
<feature type="transmembrane region" description="Helical" evidence="6">
    <location>
        <begin position="20"/>
        <end position="39"/>
    </location>
</feature>
<dbReference type="Pfam" id="PF09685">
    <property type="entry name" value="MamF_MmsF"/>
    <property type="match status" value="1"/>
</dbReference>
<protein>
    <recommendedName>
        <fullName evidence="9">Lipopolysaccharide export system permease protein LptF</fullName>
    </recommendedName>
</protein>
<dbReference type="InterPro" id="IPR019109">
    <property type="entry name" value="MamF_MmsF"/>
</dbReference>
<dbReference type="Proteomes" id="UP000231019">
    <property type="component" value="Unassembled WGS sequence"/>
</dbReference>
<evidence type="ECO:0000256" key="2">
    <source>
        <dbReference type="ARBA" id="ARBA00022475"/>
    </source>
</evidence>
<evidence type="ECO:0000256" key="3">
    <source>
        <dbReference type="ARBA" id="ARBA00022692"/>
    </source>
</evidence>
<feature type="transmembrane region" description="Helical" evidence="6">
    <location>
        <begin position="59"/>
        <end position="82"/>
    </location>
</feature>
<feature type="transmembrane region" description="Helical" evidence="6">
    <location>
        <begin position="409"/>
        <end position="428"/>
    </location>
</feature>
<dbReference type="EMBL" id="PFFQ01000028">
    <property type="protein sequence ID" value="PIW17133.1"/>
    <property type="molecule type" value="Genomic_DNA"/>
</dbReference>
<dbReference type="InterPro" id="IPR005495">
    <property type="entry name" value="LptG/LptF_permease"/>
</dbReference>
<sequence length="914" mass="103380">MLPFFRLIDRYILGELLKPFLAGVVAFMIIMISNTLYIFMELILKSNIGPATVGRMLLFNLPAIVVVTLPVAYMFATLLALGRLGRDSEIIALRAVGVSLTRAIAPIILMAIFISGLGWFLQERVVPWSNQQTVEILKDMMKRDTLQAVKERQFISADNRNFYVQSIDRKKNLLKGIYVMDRSKGGYPQIITAETGTRKDTKWILNKGVLRKLDAQGFIDHEIRFERMEIEMNLKPEMIFNNQLDVRQLASGEAAKLIDEKRKRGEDTRRDEMDYHTKFSLPLATFFTILLAAPIGIRFSKMGNYFGVAISIALVFIWYLAYSTFTNLGSAGTVHPVLAAWVQNLAFGLAGVLLLLQMQGVKVFTILFWPLLVVVRPFREAVRGRPVSKDPDDRPQVVETSPQERRKALLLHLLALPGFLLFPALFWLRQRRRSAFLELNAREVLNFHFSFVLYLLLELAFSLGLAWVFLIQTEFPLPALPFSLTSEHFFFLALGFAGLTSLFALVASLSAALRVRKSQLYHYPLAIPFLKAKPHLKAVAQTGPLVHQDTGPLAAPELQEPAPQSESSATEGVLLDAPVIAQELQVEVIGLSESLPGPAPEAVQPRELSAQAAQALLEIEAAEIYLLPGSGWSWRKTRVAHEEPARIRVWQRGGWLARLALLGFSLLLLLLAFVGYEQTQTFQLSFFCQDQPQKSCVFQEQGLLRSRSNVIPADAIRDVLVIPRQLKSPEGKEPQQLFDIVLQTTQTQIWIKSEKEEPAAHILAGNIRLFLQGFAPQAPRVEQRKLQPLLIFAGGWLGLSLLVWLLWPLRWRREFALNRESLTLRKGRRVFNYPRHELGELVLEPGWLDLQTLILNWRPQAGDEQSLVLASQLNPRQAEALLEELRPWLKAAPVEDLNPIESEMPNEPEDETQI</sequence>
<accession>A0A2M7G5A5</accession>
<keyword evidence="4 6" id="KW-1133">Transmembrane helix</keyword>
<feature type="transmembrane region" description="Helical" evidence="6">
    <location>
        <begin position="655"/>
        <end position="676"/>
    </location>
</feature>
<comment type="subcellular location">
    <subcellularLocation>
        <location evidence="1">Cell membrane</location>
        <topology evidence="1">Multi-pass membrane protein</topology>
    </subcellularLocation>
</comment>
<evidence type="ECO:0000256" key="5">
    <source>
        <dbReference type="ARBA" id="ARBA00023136"/>
    </source>
</evidence>
<feature type="transmembrane region" description="Helical" evidence="6">
    <location>
        <begin position="279"/>
        <end position="297"/>
    </location>
</feature>
<gene>
    <name evidence="7" type="ORF">COW36_10010</name>
</gene>
<evidence type="ECO:0000313" key="7">
    <source>
        <dbReference type="EMBL" id="PIW17133.1"/>
    </source>
</evidence>
<dbReference type="PANTHER" id="PTHR33529">
    <property type="entry name" value="SLR0882 PROTEIN-RELATED"/>
    <property type="match status" value="1"/>
</dbReference>
<evidence type="ECO:0008006" key="9">
    <source>
        <dbReference type="Google" id="ProtNLM"/>
    </source>
</evidence>
<dbReference type="PANTHER" id="PTHR33529:SF6">
    <property type="entry name" value="YJGP_YJGQ FAMILY PERMEASE"/>
    <property type="match status" value="1"/>
</dbReference>
<dbReference type="Pfam" id="PF03739">
    <property type="entry name" value="LptF_LptG"/>
    <property type="match status" value="1"/>
</dbReference>
<feature type="transmembrane region" description="Helical" evidence="6">
    <location>
        <begin position="449"/>
        <end position="469"/>
    </location>
</feature>